<dbReference type="InterPro" id="IPR008162">
    <property type="entry name" value="Pyrophosphatase"/>
</dbReference>
<dbReference type="GO" id="GO:0004427">
    <property type="term" value="F:inorganic diphosphate phosphatase activity"/>
    <property type="evidence" value="ECO:0007669"/>
    <property type="project" value="UniProtKB-EC"/>
</dbReference>
<organism evidence="9">
    <name type="scientific">hydrothermal vent metagenome</name>
    <dbReference type="NCBI Taxonomy" id="652676"/>
    <lineage>
        <taxon>unclassified sequences</taxon>
        <taxon>metagenomes</taxon>
        <taxon>ecological metagenomes</taxon>
    </lineage>
</organism>
<evidence type="ECO:0000256" key="1">
    <source>
        <dbReference type="ARBA" id="ARBA00001946"/>
    </source>
</evidence>
<protein>
    <recommendedName>
        <fullName evidence="7">Inorganic pyrophosphatase</fullName>
        <ecNumber evidence="2">3.6.1.1</ecNumber>
    </recommendedName>
</protein>
<evidence type="ECO:0000256" key="3">
    <source>
        <dbReference type="ARBA" id="ARBA00022490"/>
    </source>
</evidence>
<dbReference type="GO" id="GO:0005737">
    <property type="term" value="C:cytoplasm"/>
    <property type="evidence" value="ECO:0007669"/>
    <property type="project" value="InterPro"/>
</dbReference>
<dbReference type="GO" id="GO:0000287">
    <property type="term" value="F:magnesium ion binding"/>
    <property type="evidence" value="ECO:0007669"/>
    <property type="project" value="InterPro"/>
</dbReference>
<keyword evidence="3" id="KW-0963">Cytoplasm</keyword>
<evidence type="ECO:0000256" key="2">
    <source>
        <dbReference type="ARBA" id="ARBA00012146"/>
    </source>
</evidence>
<evidence type="ECO:0000256" key="8">
    <source>
        <dbReference type="ARBA" id="ARBA00047820"/>
    </source>
</evidence>
<evidence type="ECO:0000256" key="5">
    <source>
        <dbReference type="ARBA" id="ARBA00022801"/>
    </source>
</evidence>
<accession>A0A1W1BTL9</accession>
<dbReference type="Gene3D" id="3.90.80.10">
    <property type="entry name" value="Inorganic pyrophosphatase"/>
    <property type="match status" value="1"/>
</dbReference>
<evidence type="ECO:0000313" key="9">
    <source>
        <dbReference type="EMBL" id="SFV56825.1"/>
    </source>
</evidence>
<sequence length="175" mass="19582">MSSIEQVNAGDIPNILNVIIEIPANSSPVKYELDKETNALFVDRFLATPMFYPVNYGFVPQTLSDDGDPADVLVLTPYPLVHNCVVKCRPVGVLKMTDDGGIDAKILAVPIEKLGGDYSKVQNITDISQTLLNQIEHFFTHYKDLEKGKWVKIDGWEDKKSAELELIEAVKNYQK</sequence>
<keyword evidence="5 9" id="KW-0378">Hydrolase</keyword>
<evidence type="ECO:0000256" key="6">
    <source>
        <dbReference type="ARBA" id="ARBA00022842"/>
    </source>
</evidence>
<reference evidence="9" key="1">
    <citation type="submission" date="2016-10" db="EMBL/GenBank/DDBJ databases">
        <authorList>
            <person name="de Groot N.N."/>
        </authorList>
    </citation>
    <scope>NUCLEOTIDE SEQUENCE</scope>
</reference>
<dbReference type="EC" id="3.6.1.1" evidence="2"/>
<dbReference type="GO" id="GO:0006796">
    <property type="term" value="P:phosphate-containing compound metabolic process"/>
    <property type="evidence" value="ECO:0007669"/>
    <property type="project" value="InterPro"/>
</dbReference>
<evidence type="ECO:0000256" key="7">
    <source>
        <dbReference type="ARBA" id="ARBA00040300"/>
    </source>
</evidence>
<proteinExistence type="inferred from homology"/>
<dbReference type="InterPro" id="IPR036649">
    <property type="entry name" value="Pyrophosphatase_sf"/>
</dbReference>
<dbReference type="FunFam" id="3.90.80.10:FF:000003">
    <property type="entry name" value="Inorganic pyrophosphatase"/>
    <property type="match status" value="1"/>
</dbReference>
<comment type="cofactor">
    <cofactor evidence="1">
        <name>Mg(2+)</name>
        <dbReference type="ChEBI" id="CHEBI:18420"/>
    </cofactor>
</comment>
<dbReference type="SUPFAM" id="SSF50324">
    <property type="entry name" value="Inorganic pyrophosphatase"/>
    <property type="match status" value="1"/>
</dbReference>
<gene>
    <name evidence="9" type="ORF">MNB_SUP05-5-726</name>
</gene>
<name>A0A1W1BTL9_9ZZZZ</name>
<evidence type="ECO:0000256" key="4">
    <source>
        <dbReference type="ARBA" id="ARBA00022723"/>
    </source>
</evidence>
<keyword evidence="6" id="KW-0460">Magnesium</keyword>
<keyword evidence="4" id="KW-0479">Metal-binding</keyword>
<comment type="catalytic activity">
    <reaction evidence="8">
        <text>diphosphate + H2O = 2 phosphate + H(+)</text>
        <dbReference type="Rhea" id="RHEA:24576"/>
        <dbReference type="ChEBI" id="CHEBI:15377"/>
        <dbReference type="ChEBI" id="CHEBI:15378"/>
        <dbReference type="ChEBI" id="CHEBI:33019"/>
        <dbReference type="ChEBI" id="CHEBI:43474"/>
        <dbReference type="EC" id="3.6.1.1"/>
    </reaction>
</comment>
<dbReference type="CDD" id="cd00412">
    <property type="entry name" value="pyrophosphatase"/>
    <property type="match status" value="1"/>
</dbReference>
<dbReference type="Pfam" id="PF00719">
    <property type="entry name" value="Pyrophosphatase"/>
    <property type="match status" value="1"/>
</dbReference>
<dbReference type="HAMAP" id="MF_00209">
    <property type="entry name" value="Inorganic_PPase"/>
    <property type="match status" value="1"/>
</dbReference>
<dbReference type="AlphaFoldDB" id="A0A1W1BTL9"/>
<dbReference type="EMBL" id="FPHJ01000018">
    <property type="protein sequence ID" value="SFV56825.1"/>
    <property type="molecule type" value="Genomic_DNA"/>
</dbReference>
<dbReference type="PANTHER" id="PTHR10286">
    <property type="entry name" value="INORGANIC PYROPHOSPHATASE"/>
    <property type="match status" value="1"/>
</dbReference>
<dbReference type="NCBIfam" id="NF002317">
    <property type="entry name" value="PRK01250.1"/>
    <property type="match status" value="1"/>
</dbReference>